<gene>
    <name evidence="2" type="ORF">Apa02nite_092470</name>
</gene>
<feature type="domain" description="PRC-barrel" evidence="1">
    <location>
        <begin position="27"/>
        <end position="97"/>
    </location>
</feature>
<protein>
    <submittedName>
        <fullName evidence="2">Photosystem reaction center subunit H</fullName>
    </submittedName>
</protein>
<evidence type="ECO:0000259" key="1">
    <source>
        <dbReference type="Pfam" id="PF05239"/>
    </source>
</evidence>
<reference evidence="2 3" key="1">
    <citation type="submission" date="2021-01" db="EMBL/GenBank/DDBJ databases">
        <title>Whole genome shotgun sequence of Actinoplanes palleronii NBRC 14916.</title>
        <authorList>
            <person name="Komaki H."/>
            <person name="Tamura T."/>
        </authorList>
    </citation>
    <scope>NUCLEOTIDE SEQUENCE [LARGE SCALE GENOMIC DNA]</scope>
    <source>
        <strain evidence="2 3">NBRC 14916</strain>
    </source>
</reference>
<dbReference type="InterPro" id="IPR011033">
    <property type="entry name" value="PRC_barrel-like_sf"/>
</dbReference>
<dbReference type="EMBL" id="BOMS01000165">
    <property type="protein sequence ID" value="GIE73139.1"/>
    <property type="molecule type" value="Genomic_DNA"/>
</dbReference>
<accession>A0ABQ4BR25</accession>
<dbReference type="InterPro" id="IPR014747">
    <property type="entry name" value="Bac_photo_RC_H_C"/>
</dbReference>
<keyword evidence="3" id="KW-1185">Reference proteome</keyword>
<proteinExistence type="predicted"/>
<dbReference type="Gene3D" id="3.90.50.10">
    <property type="entry name" value="Photosynthetic Reaction Center, subunit H, domain 2"/>
    <property type="match status" value="1"/>
</dbReference>
<name>A0ABQ4BR25_9ACTN</name>
<comment type="caution">
    <text evidence="2">The sequence shown here is derived from an EMBL/GenBank/DDBJ whole genome shotgun (WGS) entry which is preliminary data.</text>
</comment>
<evidence type="ECO:0000313" key="2">
    <source>
        <dbReference type="EMBL" id="GIE73139.1"/>
    </source>
</evidence>
<dbReference type="InterPro" id="IPR027275">
    <property type="entry name" value="PRC-brl_dom"/>
</dbReference>
<dbReference type="SUPFAM" id="SSF50346">
    <property type="entry name" value="PRC-barrel domain"/>
    <property type="match status" value="1"/>
</dbReference>
<evidence type="ECO:0000313" key="3">
    <source>
        <dbReference type="Proteomes" id="UP000624709"/>
    </source>
</evidence>
<sequence length="139" mass="15101">MATLTLCLSRFAGRTAGHTWGMFPAENLREWRGHKVIDPSGDKIGELEAVYVDTASDEPSFITVRVGFIGRHRLVFVPLAGATVKPDALRVQFPKKLAGEAPSIDVDGELTAVDEPTVFAHYGLPYVPGAGGERRLGRR</sequence>
<organism evidence="2 3">
    <name type="scientific">Actinoplanes palleronii</name>
    <dbReference type="NCBI Taxonomy" id="113570"/>
    <lineage>
        <taxon>Bacteria</taxon>
        <taxon>Bacillati</taxon>
        <taxon>Actinomycetota</taxon>
        <taxon>Actinomycetes</taxon>
        <taxon>Micromonosporales</taxon>
        <taxon>Micromonosporaceae</taxon>
        <taxon>Actinoplanes</taxon>
    </lineage>
</organism>
<dbReference type="Proteomes" id="UP000624709">
    <property type="component" value="Unassembled WGS sequence"/>
</dbReference>
<dbReference type="Pfam" id="PF05239">
    <property type="entry name" value="PRC"/>
    <property type="match status" value="1"/>
</dbReference>